<dbReference type="Gramene" id="Pp3c2_5960V3.2">
    <property type="protein sequence ID" value="Pp3c2_5960V3.2"/>
    <property type="gene ID" value="Pp3c2_5960"/>
</dbReference>
<dbReference type="STRING" id="3218.A0A2K1L0E8"/>
<evidence type="ECO:0000256" key="5">
    <source>
        <dbReference type="ARBA" id="ARBA00022771"/>
    </source>
</evidence>
<feature type="compositionally biased region" description="Basic and acidic residues" evidence="9">
    <location>
        <begin position="304"/>
        <end position="322"/>
    </location>
</feature>
<keyword evidence="3" id="KW-0808">Transferase</keyword>
<evidence type="ECO:0000256" key="7">
    <source>
        <dbReference type="ARBA" id="ARBA00022833"/>
    </source>
</evidence>
<dbReference type="FunFam" id="3.30.40.10:FF:000127">
    <property type="entry name" value="E3 ubiquitin-protein ligase RNF181"/>
    <property type="match status" value="1"/>
</dbReference>
<dbReference type="InterPro" id="IPR051834">
    <property type="entry name" value="RING_finger_E3_ligase"/>
</dbReference>
<evidence type="ECO:0000259" key="10">
    <source>
        <dbReference type="PROSITE" id="PS50089"/>
    </source>
</evidence>
<evidence type="ECO:0000256" key="2">
    <source>
        <dbReference type="ARBA" id="ARBA00012483"/>
    </source>
</evidence>
<gene>
    <name evidence="11" type="ORF">PHYPA_002288</name>
</gene>
<dbReference type="EnsemblPlants" id="Pp3c2_5960V3.1">
    <property type="protein sequence ID" value="Pp3c2_5960V3.1"/>
    <property type="gene ID" value="Pp3c2_5960"/>
</dbReference>
<dbReference type="Pfam" id="PF13639">
    <property type="entry name" value="zf-RING_2"/>
    <property type="match status" value="1"/>
</dbReference>
<protein>
    <recommendedName>
        <fullName evidence="2">RING-type E3 ubiquitin transferase</fullName>
        <ecNumber evidence="2">2.3.2.27</ecNumber>
    </recommendedName>
</protein>
<dbReference type="CDD" id="cd16667">
    <property type="entry name" value="RING-H2_RNF126-like"/>
    <property type="match status" value="1"/>
</dbReference>
<comment type="catalytic activity">
    <reaction evidence="1">
        <text>S-ubiquitinyl-[E2 ubiquitin-conjugating enzyme]-L-cysteine + [acceptor protein]-L-lysine = [E2 ubiquitin-conjugating enzyme]-L-cysteine + N(6)-ubiquitinyl-[acceptor protein]-L-lysine.</text>
        <dbReference type="EC" id="2.3.2.27"/>
    </reaction>
</comment>
<proteinExistence type="predicted"/>
<accession>A0A2K1L0E8</accession>
<keyword evidence="7" id="KW-0862">Zinc</keyword>
<dbReference type="PROSITE" id="PS50089">
    <property type="entry name" value="ZF_RING_2"/>
    <property type="match status" value="1"/>
</dbReference>
<evidence type="ECO:0000256" key="8">
    <source>
        <dbReference type="PROSITE-ProRule" id="PRU00175"/>
    </source>
</evidence>
<dbReference type="PANTHER" id="PTHR45931:SF16">
    <property type="entry name" value="RING_U-BOX SUPERFAMILY PROTEIN"/>
    <property type="match status" value="1"/>
</dbReference>
<dbReference type="InParanoid" id="A0A2K1L0E8"/>
<dbReference type="EnsemblPlants" id="Pp3c2_5960V3.2">
    <property type="protein sequence ID" value="Pp3c2_5960V3.2"/>
    <property type="gene ID" value="Pp3c2_5960"/>
</dbReference>
<dbReference type="GO" id="GO:0005737">
    <property type="term" value="C:cytoplasm"/>
    <property type="evidence" value="ECO:0000318"/>
    <property type="project" value="GO_Central"/>
</dbReference>
<dbReference type="SUPFAM" id="SSF57850">
    <property type="entry name" value="RING/U-box"/>
    <property type="match status" value="1"/>
</dbReference>
<reference evidence="12" key="3">
    <citation type="submission" date="2020-12" db="UniProtKB">
        <authorList>
            <consortium name="EnsemblPlants"/>
        </authorList>
    </citation>
    <scope>IDENTIFICATION</scope>
</reference>
<dbReference type="EMBL" id="ABEU02000002">
    <property type="protein sequence ID" value="PNR59497.1"/>
    <property type="molecule type" value="Genomic_DNA"/>
</dbReference>
<evidence type="ECO:0000256" key="6">
    <source>
        <dbReference type="ARBA" id="ARBA00022786"/>
    </source>
</evidence>
<dbReference type="AlphaFoldDB" id="A0A2K1L0E8"/>
<dbReference type="EC" id="2.3.2.27" evidence="2"/>
<keyword evidence="6" id="KW-0833">Ubl conjugation pathway</keyword>
<dbReference type="PANTHER" id="PTHR45931">
    <property type="entry name" value="SI:CH211-59O9.10"/>
    <property type="match status" value="1"/>
</dbReference>
<dbReference type="GO" id="GO:0016567">
    <property type="term" value="P:protein ubiquitination"/>
    <property type="evidence" value="ECO:0000318"/>
    <property type="project" value="GO_Central"/>
</dbReference>
<evidence type="ECO:0000313" key="13">
    <source>
        <dbReference type="Proteomes" id="UP000006727"/>
    </source>
</evidence>
<keyword evidence="13" id="KW-1185">Reference proteome</keyword>
<dbReference type="Proteomes" id="UP000006727">
    <property type="component" value="Chromosome 2"/>
</dbReference>
<dbReference type="GO" id="GO:0061630">
    <property type="term" value="F:ubiquitin protein ligase activity"/>
    <property type="evidence" value="ECO:0000318"/>
    <property type="project" value="GO_Central"/>
</dbReference>
<evidence type="ECO:0000313" key="12">
    <source>
        <dbReference type="EnsemblPlants" id="Pp3c2_5960V3.1"/>
    </source>
</evidence>
<evidence type="ECO:0000256" key="4">
    <source>
        <dbReference type="ARBA" id="ARBA00022723"/>
    </source>
</evidence>
<dbReference type="Gene3D" id="3.30.40.10">
    <property type="entry name" value="Zinc/RING finger domain, C3HC4 (zinc finger)"/>
    <property type="match status" value="1"/>
</dbReference>
<dbReference type="SMART" id="SM00184">
    <property type="entry name" value="RING"/>
    <property type="match status" value="1"/>
</dbReference>
<evidence type="ECO:0000256" key="9">
    <source>
        <dbReference type="SAM" id="MobiDB-lite"/>
    </source>
</evidence>
<dbReference type="GO" id="GO:0008270">
    <property type="term" value="F:zinc ion binding"/>
    <property type="evidence" value="ECO:0007669"/>
    <property type="project" value="UniProtKB-KW"/>
</dbReference>
<dbReference type="FunCoup" id="A0A2K1L0E8">
    <property type="interactions" value="862"/>
</dbReference>
<dbReference type="Gramene" id="Pp3c2_5960V3.1">
    <property type="protein sequence ID" value="Pp3c2_5960V3.1"/>
    <property type="gene ID" value="Pp3c2_5960"/>
</dbReference>
<evidence type="ECO:0000256" key="3">
    <source>
        <dbReference type="ARBA" id="ARBA00022679"/>
    </source>
</evidence>
<evidence type="ECO:0000256" key="1">
    <source>
        <dbReference type="ARBA" id="ARBA00000900"/>
    </source>
</evidence>
<reference evidence="11 13" key="2">
    <citation type="journal article" date="2018" name="Plant J.">
        <title>The Physcomitrella patens chromosome-scale assembly reveals moss genome structure and evolution.</title>
        <authorList>
            <person name="Lang D."/>
            <person name="Ullrich K.K."/>
            <person name="Murat F."/>
            <person name="Fuchs J."/>
            <person name="Jenkins J."/>
            <person name="Haas F.B."/>
            <person name="Piednoel M."/>
            <person name="Gundlach H."/>
            <person name="Van Bel M."/>
            <person name="Meyberg R."/>
            <person name="Vives C."/>
            <person name="Morata J."/>
            <person name="Symeonidi A."/>
            <person name="Hiss M."/>
            <person name="Muchero W."/>
            <person name="Kamisugi Y."/>
            <person name="Saleh O."/>
            <person name="Blanc G."/>
            <person name="Decker E.L."/>
            <person name="van Gessel N."/>
            <person name="Grimwood J."/>
            <person name="Hayes R.D."/>
            <person name="Graham S.W."/>
            <person name="Gunter L.E."/>
            <person name="McDaniel S.F."/>
            <person name="Hoernstein S.N.W."/>
            <person name="Larsson A."/>
            <person name="Li F.W."/>
            <person name="Perroud P.F."/>
            <person name="Phillips J."/>
            <person name="Ranjan P."/>
            <person name="Rokshar D.S."/>
            <person name="Rothfels C.J."/>
            <person name="Schneider L."/>
            <person name="Shu S."/>
            <person name="Stevenson D.W."/>
            <person name="Thummler F."/>
            <person name="Tillich M."/>
            <person name="Villarreal Aguilar J.C."/>
            <person name="Widiez T."/>
            <person name="Wong G.K."/>
            <person name="Wymore A."/>
            <person name="Zhang Y."/>
            <person name="Zimmer A.D."/>
            <person name="Quatrano R.S."/>
            <person name="Mayer K.F.X."/>
            <person name="Goodstein D."/>
            <person name="Casacuberta J.M."/>
            <person name="Vandepoele K."/>
            <person name="Reski R."/>
            <person name="Cuming A.C."/>
            <person name="Tuskan G.A."/>
            <person name="Maumus F."/>
            <person name="Salse J."/>
            <person name="Schmutz J."/>
            <person name="Rensing S.A."/>
        </authorList>
    </citation>
    <scope>NUCLEOTIDE SEQUENCE [LARGE SCALE GENOMIC DNA]</scope>
    <source>
        <strain evidence="12 13">cv. Gransden 2004</strain>
    </source>
</reference>
<name>A0A2K1L0E8_PHYPA</name>
<feature type="region of interest" description="Disordered" evidence="9">
    <location>
        <begin position="297"/>
        <end position="334"/>
    </location>
</feature>
<keyword evidence="4" id="KW-0479">Metal-binding</keyword>
<feature type="domain" description="RING-type" evidence="10">
    <location>
        <begin position="254"/>
        <end position="295"/>
    </location>
</feature>
<dbReference type="InterPro" id="IPR013083">
    <property type="entry name" value="Znf_RING/FYVE/PHD"/>
</dbReference>
<dbReference type="PaxDb" id="3218-PP1S7_381V6.1"/>
<reference evidence="11 13" key="1">
    <citation type="journal article" date="2008" name="Science">
        <title>The Physcomitrella genome reveals evolutionary insights into the conquest of land by plants.</title>
        <authorList>
            <person name="Rensing S."/>
            <person name="Lang D."/>
            <person name="Zimmer A."/>
            <person name="Terry A."/>
            <person name="Salamov A."/>
            <person name="Shapiro H."/>
            <person name="Nishiyama T."/>
            <person name="Perroud P.-F."/>
            <person name="Lindquist E."/>
            <person name="Kamisugi Y."/>
            <person name="Tanahashi T."/>
            <person name="Sakakibara K."/>
            <person name="Fujita T."/>
            <person name="Oishi K."/>
            <person name="Shin-I T."/>
            <person name="Kuroki Y."/>
            <person name="Toyoda A."/>
            <person name="Suzuki Y."/>
            <person name="Hashimoto A."/>
            <person name="Yamaguchi K."/>
            <person name="Sugano A."/>
            <person name="Kohara Y."/>
            <person name="Fujiyama A."/>
            <person name="Anterola A."/>
            <person name="Aoki S."/>
            <person name="Ashton N."/>
            <person name="Barbazuk W.B."/>
            <person name="Barker E."/>
            <person name="Bennetzen J."/>
            <person name="Bezanilla M."/>
            <person name="Blankenship R."/>
            <person name="Cho S.H."/>
            <person name="Dutcher S."/>
            <person name="Estelle M."/>
            <person name="Fawcett J.A."/>
            <person name="Gundlach H."/>
            <person name="Hanada K."/>
            <person name="Heyl A."/>
            <person name="Hicks K.A."/>
            <person name="Hugh J."/>
            <person name="Lohr M."/>
            <person name="Mayer K."/>
            <person name="Melkozernov A."/>
            <person name="Murata T."/>
            <person name="Nelson D."/>
            <person name="Pils B."/>
            <person name="Prigge M."/>
            <person name="Reiss B."/>
            <person name="Renner T."/>
            <person name="Rombauts S."/>
            <person name="Rushton P."/>
            <person name="Sanderfoot A."/>
            <person name="Schween G."/>
            <person name="Shiu S.-H."/>
            <person name="Stueber K."/>
            <person name="Theodoulou F.L."/>
            <person name="Tu H."/>
            <person name="Van de Peer Y."/>
            <person name="Verrier P.J."/>
            <person name="Waters E."/>
            <person name="Wood A."/>
            <person name="Yang L."/>
            <person name="Cove D."/>
            <person name="Cuming A."/>
            <person name="Hasebe M."/>
            <person name="Lucas S."/>
            <person name="Mishler D.B."/>
            <person name="Reski R."/>
            <person name="Grigoriev I."/>
            <person name="Quatrano R.S."/>
            <person name="Boore J.L."/>
        </authorList>
    </citation>
    <scope>NUCLEOTIDE SEQUENCE [LARGE SCALE GENOMIC DNA]</scope>
    <source>
        <strain evidence="12 13">cv. Gransden 2004</strain>
    </source>
</reference>
<keyword evidence="5 8" id="KW-0863">Zinc-finger</keyword>
<sequence>METVEVRNMQNEDSESLEVVVAEHLKQLQKKQKFEFAAQALTSIVQERYADATPAEQNAIYWNSLWVSGLLLFESAAAVVKRPEEKKKISEYFKLANEFIGEQIERDEPPPSMHAGPSNRGHLSEGQFSVGGGVEAPPLQWLQSQNLLNSILRERFQQMATREEIISGEDRNEVQQLTEEIPTIMDTVNSTLAGENIAFSDEFIGLEEAIHATLHEIGSVSRGPPPASKKEVAKLPIVEVRKEYLEKVGEDTECAVCQETMVAGDKLQEIPCKHNFHPSCLKPWLDEHNSCPICRYEMPTDDPVYERQKDRDREAEDERKGSENSLRGGEFMNT</sequence>
<dbReference type="InterPro" id="IPR001841">
    <property type="entry name" value="Znf_RING"/>
</dbReference>
<organism evidence="11">
    <name type="scientific">Physcomitrium patens</name>
    <name type="common">Spreading-leaved earth moss</name>
    <name type="synonym">Physcomitrella patens</name>
    <dbReference type="NCBI Taxonomy" id="3218"/>
    <lineage>
        <taxon>Eukaryota</taxon>
        <taxon>Viridiplantae</taxon>
        <taxon>Streptophyta</taxon>
        <taxon>Embryophyta</taxon>
        <taxon>Bryophyta</taxon>
        <taxon>Bryophytina</taxon>
        <taxon>Bryopsida</taxon>
        <taxon>Funariidae</taxon>
        <taxon>Funariales</taxon>
        <taxon>Funariaceae</taxon>
        <taxon>Physcomitrium</taxon>
    </lineage>
</organism>
<evidence type="ECO:0000313" key="11">
    <source>
        <dbReference type="EMBL" id="PNR59497.1"/>
    </source>
</evidence>
<feature type="region of interest" description="Disordered" evidence="9">
    <location>
        <begin position="106"/>
        <end position="129"/>
    </location>
</feature>